<sequence length="141" mass="15493">MRLQKLAAKDPSDLAETADHLATVAMVLGEHLADIAEMVGLDREAEDLAVPPNVKRVVDQNERRARALDAICALHRRVPLVLEAHNECMTDQHDLFDGGDGRTLCATCGLDRYVCLTCRGEHGERVTHPCETLQTARRVGA</sequence>
<dbReference type="EMBL" id="MBER01000010">
    <property type="protein sequence ID" value="OMC51927.1"/>
    <property type="molecule type" value="Genomic_DNA"/>
</dbReference>
<gene>
    <name evidence="1" type="ORF">A5742_17480</name>
</gene>
<evidence type="ECO:0000313" key="2">
    <source>
        <dbReference type="Proteomes" id="UP000187001"/>
    </source>
</evidence>
<proteinExistence type="predicted"/>
<protein>
    <submittedName>
        <fullName evidence="1">Uncharacterized protein</fullName>
    </submittedName>
</protein>
<reference evidence="1 2" key="1">
    <citation type="submission" date="2016-07" db="EMBL/GenBank/DDBJ databases">
        <authorList>
            <person name="Sutton G."/>
            <person name="Brinkac L."/>
            <person name="Sanka R."/>
            <person name="Adams M."/>
            <person name="Lau E."/>
            <person name="Kumar A."/>
            <person name="Macaden R."/>
        </authorList>
    </citation>
    <scope>NUCLEOTIDE SEQUENCE [LARGE SCALE GENOMIC DNA]</scope>
    <source>
        <strain evidence="1 2">GA-0871</strain>
    </source>
</reference>
<dbReference type="AlphaFoldDB" id="A0ABD6QUF2"/>
<name>A0ABD6QUF2_MYCFO</name>
<dbReference type="Proteomes" id="UP000187001">
    <property type="component" value="Unassembled WGS sequence"/>
</dbReference>
<organism evidence="1 2">
    <name type="scientific">Mycolicibacterium fortuitum</name>
    <name type="common">Mycobacterium fortuitum</name>
    <dbReference type="NCBI Taxonomy" id="1766"/>
    <lineage>
        <taxon>Bacteria</taxon>
        <taxon>Bacillati</taxon>
        <taxon>Actinomycetota</taxon>
        <taxon>Actinomycetes</taxon>
        <taxon>Mycobacteriales</taxon>
        <taxon>Mycobacteriaceae</taxon>
        <taxon>Mycolicibacterium</taxon>
    </lineage>
</organism>
<evidence type="ECO:0000313" key="1">
    <source>
        <dbReference type="EMBL" id="OMC51927.1"/>
    </source>
</evidence>
<accession>A0ABD6QUF2</accession>
<comment type="caution">
    <text evidence="1">The sequence shown here is derived from an EMBL/GenBank/DDBJ whole genome shotgun (WGS) entry which is preliminary data.</text>
</comment>